<keyword evidence="1" id="KW-1133">Transmembrane helix</keyword>
<keyword evidence="1" id="KW-0472">Membrane</keyword>
<name>A0A4R4FFJ2_9FIRM</name>
<accession>A0A4R4FFJ2</accession>
<gene>
    <name evidence="2" type="ORF">E1963_10775</name>
</gene>
<evidence type="ECO:0000313" key="3">
    <source>
        <dbReference type="Proteomes" id="UP000295710"/>
    </source>
</evidence>
<evidence type="ECO:0008006" key="4">
    <source>
        <dbReference type="Google" id="ProtNLM"/>
    </source>
</evidence>
<feature type="transmembrane region" description="Helical" evidence="1">
    <location>
        <begin position="85"/>
        <end position="102"/>
    </location>
</feature>
<dbReference type="Pfam" id="PF14808">
    <property type="entry name" value="TMEM164"/>
    <property type="match status" value="1"/>
</dbReference>
<dbReference type="EMBL" id="SMMX01000008">
    <property type="protein sequence ID" value="TDA21486.1"/>
    <property type="molecule type" value="Genomic_DNA"/>
</dbReference>
<feature type="transmembrane region" description="Helical" evidence="1">
    <location>
        <begin position="54"/>
        <end position="73"/>
    </location>
</feature>
<proteinExistence type="predicted"/>
<feature type="transmembrane region" description="Helical" evidence="1">
    <location>
        <begin position="114"/>
        <end position="136"/>
    </location>
</feature>
<dbReference type="Proteomes" id="UP000295710">
    <property type="component" value="Unassembled WGS sequence"/>
</dbReference>
<feature type="transmembrane region" description="Helical" evidence="1">
    <location>
        <begin position="201"/>
        <end position="222"/>
    </location>
</feature>
<evidence type="ECO:0000313" key="2">
    <source>
        <dbReference type="EMBL" id="TDA21486.1"/>
    </source>
</evidence>
<feature type="transmembrane region" description="Helical" evidence="1">
    <location>
        <begin position="25"/>
        <end position="48"/>
    </location>
</feature>
<keyword evidence="3" id="KW-1185">Reference proteome</keyword>
<sequence>MTAGTYYRQEVTILITYNRLHYNRIYLICGLAMAASEIWKQLCLTFIVNHGHYYWWYFPFQLCSIPMYICLILPWAKSVRLRKILLTFLMDFGMLGGIFTFFDTSGLHYSYAPLTVHSFAWHILLILLGLTAGLSLESDYSWKGYWRCTALYGGTCIIATIFNMVFYRFGAINMFYISPHYYITQVIFKEIAEFLGNTAGIFIYIASIVSGAAVFHFIWHLIYRNKKA</sequence>
<keyword evidence="1" id="KW-0812">Transmembrane</keyword>
<reference evidence="2 3" key="1">
    <citation type="journal article" date="2016" name="Nat. Microbiol.">
        <title>The Mouse Intestinal Bacterial Collection (miBC) provides host-specific insight into cultured diversity and functional potential of the gut microbiota.</title>
        <authorList>
            <person name="Lagkouvardos I."/>
            <person name="Pukall R."/>
            <person name="Abt B."/>
            <person name="Foesel B.U."/>
            <person name="Meier-Kolthoff J.P."/>
            <person name="Kumar N."/>
            <person name="Bresciani A."/>
            <person name="Martinez I."/>
            <person name="Just S."/>
            <person name="Ziegler C."/>
            <person name="Brugiroux S."/>
            <person name="Garzetti D."/>
            <person name="Wenning M."/>
            <person name="Bui T.P."/>
            <person name="Wang J."/>
            <person name="Hugenholtz F."/>
            <person name="Plugge C.M."/>
            <person name="Peterson D.A."/>
            <person name="Hornef M.W."/>
            <person name="Baines J.F."/>
            <person name="Smidt H."/>
            <person name="Walter J."/>
            <person name="Kristiansen K."/>
            <person name="Nielsen H.B."/>
            <person name="Haller D."/>
            <person name="Overmann J."/>
            <person name="Stecher B."/>
            <person name="Clavel T."/>
        </authorList>
    </citation>
    <scope>NUCLEOTIDE SEQUENCE [LARGE SCALE GENOMIC DNA]</scope>
    <source>
        <strain evidence="2 3">DSM 28560</strain>
    </source>
</reference>
<organism evidence="2 3">
    <name type="scientific">Extibacter muris</name>
    <dbReference type="NCBI Taxonomy" id="1796622"/>
    <lineage>
        <taxon>Bacteria</taxon>
        <taxon>Bacillati</taxon>
        <taxon>Bacillota</taxon>
        <taxon>Clostridia</taxon>
        <taxon>Lachnospirales</taxon>
        <taxon>Lachnospiraceae</taxon>
        <taxon>Extibacter</taxon>
    </lineage>
</organism>
<feature type="transmembrane region" description="Helical" evidence="1">
    <location>
        <begin position="148"/>
        <end position="169"/>
    </location>
</feature>
<comment type="caution">
    <text evidence="2">The sequence shown here is derived from an EMBL/GenBank/DDBJ whole genome shotgun (WGS) entry which is preliminary data.</text>
</comment>
<dbReference type="AlphaFoldDB" id="A0A4R4FFJ2"/>
<evidence type="ECO:0000256" key="1">
    <source>
        <dbReference type="SAM" id="Phobius"/>
    </source>
</evidence>
<protein>
    <recommendedName>
        <fullName evidence="4">TIGR02206 family membrane protein</fullName>
    </recommendedName>
</protein>